<feature type="compositionally biased region" description="Basic and acidic residues" evidence="1">
    <location>
        <begin position="345"/>
        <end position="366"/>
    </location>
</feature>
<dbReference type="AlphaFoldDB" id="A0A9W7FB42"/>
<feature type="region of interest" description="Disordered" evidence="1">
    <location>
        <begin position="295"/>
        <end position="388"/>
    </location>
</feature>
<dbReference type="EMBL" id="BRXZ01000288">
    <property type="protein sequence ID" value="GMI08907.1"/>
    <property type="molecule type" value="Genomic_DNA"/>
</dbReference>
<evidence type="ECO:0000313" key="3">
    <source>
        <dbReference type="Proteomes" id="UP001165082"/>
    </source>
</evidence>
<organism evidence="2 3">
    <name type="scientific">Triparma retinervis</name>
    <dbReference type="NCBI Taxonomy" id="2557542"/>
    <lineage>
        <taxon>Eukaryota</taxon>
        <taxon>Sar</taxon>
        <taxon>Stramenopiles</taxon>
        <taxon>Ochrophyta</taxon>
        <taxon>Bolidophyceae</taxon>
        <taxon>Parmales</taxon>
        <taxon>Triparmaceae</taxon>
        <taxon>Triparma</taxon>
    </lineage>
</organism>
<protein>
    <submittedName>
        <fullName evidence="2">Uncharacterized protein</fullName>
    </submittedName>
</protein>
<keyword evidence="3" id="KW-1185">Reference proteome</keyword>
<evidence type="ECO:0000256" key="1">
    <source>
        <dbReference type="SAM" id="MobiDB-lite"/>
    </source>
</evidence>
<comment type="caution">
    <text evidence="2">The sequence shown here is derived from an EMBL/GenBank/DDBJ whole genome shotgun (WGS) entry which is preliminary data.</text>
</comment>
<feature type="non-terminal residue" evidence="2">
    <location>
        <position position="1"/>
    </location>
</feature>
<reference evidence="2" key="1">
    <citation type="submission" date="2022-07" db="EMBL/GenBank/DDBJ databases">
        <title>Genome analysis of Parmales, a sister group of diatoms, reveals the evolutionary specialization of diatoms from phago-mixotrophs to photoautotrophs.</title>
        <authorList>
            <person name="Ban H."/>
            <person name="Sato S."/>
            <person name="Yoshikawa S."/>
            <person name="Kazumasa Y."/>
            <person name="Nakamura Y."/>
            <person name="Ichinomiya M."/>
            <person name="Saitoh K."/>
            <person name="Sato N."/>
            <person name="Blanc-Mathieu R."/>
            <person name="Endo H."/>
            <person name="Kuwata A."/>
            <person name="Ogata H."/>
        </authorList>
    </citation>
    <scope>NUCLEOTIDE SEQUENCE</scope>
</reference>
<sequence>SKSRIFSPKTTADMVSKSQSSSSAAGDDRGEEDKMDEEGISPPPRTARSLSASNAFDNFMPPMPKSPQTASEAIIDLETTTKEGVKFVLKAIKQERKKHKKTAMNPKAHLMVVPPISWKEGGQKASFIEWGCNPLVGFGLRNAGGGVVFLQIQLKKMDELYKTLEEVFKELRRMEKEEKEGGNKEQPRLRRRSHTYPSNGGEQQQQQPPTPAQPPTPVYDPLGDAMDLVMEGISDIRVDSHVPTPVGLPFPRIRAGPRPSYSPTPSMNASMNPMSDYAVRRRRLSSPPPLGVPALERAGGGSPVVVRQPQGTQPGSGQGCKAADTPMVKRVYWGSRPLGPSRDWGGSERAGEGEIGRMDKFLDEMGKAYGSGDGGEESRPDAAGRRYR</sequence>
<feature type="compositionally biased region" description="Basic and acidic residues" evidence="1">
    <location>
        <begin position="174"/>
        <end position="188"/>
    </location>
</feature>
<feature type="region of interest" description="Disordered" evidence="1">
    <location>
        <begin position="249"/>
        <end position="271"/>
    </location>
</feature>
<gene>
    <name evidence="2" type="ORF">TrRE_jg11375</name>
</gene>
<feature type="compositionally biased region" description="Basic and acidic residues" evidence="1">
    <location>
        <begin position="376"/>
        <end position="388"/>
    </location>
</feature>
<feature type="region of interest" description="Disordered" evidence="1">
    <location>
        <begin position="1"/>
        <end position="70"/>
    </location>
</feature>
<feature type="compositionally biased region" description="Polar residues" evidence="1">
    <location>
        <begin position="261"/>
        <end position="271"/>
    </location>
</feature>
<evidence type="ECO:0000313" key="2">
    <source>
        <dbReference type="EMBL" id="GMI08907.1"/>
    </source>
</evidence>
<feature type="region of interest" description="Disordered" evidence="1">
    <location>
        <begin position="174"/>
        <end position="223"/>
    </location>
</feature>
<proteinExistence type="predicted"/>
<feature type="compositionally biased region" description="Pro residues" evidence="1">
    <location>
        <begin position="208"/>
        <end position="218"/>
    </location>
</feature>
<dbReference type="Proteomes" id="UP001165082">
    <property type="component" value="Unassembled WGS sequence"/>
</dbReference>
<name>A0A9W7FB42_9STRA</name>
<accession>A0A9W7FB42</accession>